<dbReference type="PANTHER" id="PTHR43415">
    <property type="entry name" value="SPERMIDINE N(1)-ACETYLTRANSFERASE"/>
    <property type="match status" value="1"/>
</dbReference>
<dbReference type="Pfam" id="PF00583">
    <property type="entry name" value="Acetyltransf_1"/>
    <property type="match status" value="1"/>
</dbReference>
<dbReference type="RefSeq" id="WP_251874782.1">
    <property type="nucleotide sequence ID" value="NZ_CP098755.1"/>
</dbReference>
<dbReference type="InterPro" id="IPR016181">
    <property type="entry name" value="Acyl_CoA_acyltransferase"/>
</dbReference>
<name>A0ABY4WKK5_9BACL</name>
<evidence type="ECO:0000313" key="3">
    <source>
        <dbReference type="Proteomes" id="UP001056500"/>
    </source>
</evidence>
<dbReference type="Proteomes" id="UP001056500">
    <property type="component" value="Chromosome"/>
</dbReference>
<proteinExistence type="predicted"/>
<dbReference type="Gene3D" id="3.40.630.30">
    <property type="match status" value="1"/>
</dbReference>
<dbReference type="PANTHER" id="PTHR43415:SF3">
    <property type="entry name" value="GNAT-FAMILY ACETYLTRANSFERASE"/>
    <property type="match status" value="1"/>
</dbReference>
<accession>A0ABY4WKK5</accession>
<evidence type="ECO:0000313" key="2">
    <source>
        <dbReference type="EMBL" id="USG67685.1"/>
    </source>
</evidence>
<dbReference type="InterPro" id="IPR000182">
    <property type="entry name" value="GNAT_dom"/>
</dbReference>
<organism evidence="2 3">
    <name type="scientific">Brevibacillus ruminantium</name>
    <dbReference type="NCBI Taxonomy" id="2950604"/>
    <lineage>
        <taxon>Bacteria</taxon>
        <taxon>Bacillati</taxon>
        <taxon>Bacillota</taxon>
        <taxon>Bacilli</taxon>
        <taxon>Bacillales</taxon>
        <taxon>Paenibacillaceae</taxon>
        <taxon>Brevibacillus</taxon>
    </lineage>
</organism>
<feature type="domain" description="N-acetyltransferase" evidence="1">
    <location>
        <begin position="3"/>
        <end position="157"/>
    </location>
</feature>
<dbReference type="CDD" id="cd04301">
    <property type="entry name" value="NAT_SF"/>
    <property type="match status" value="1"/>
</dbReference>
<gene>
    <name evidence="2" type="ORF">NDK47_10570</name>
</gene>
<protein>
    <submittedName>
        <fullName evidence="2">GNAT family N-acetyltransferase</fullName>
    </submittedName>
</protein>
<evidence type="ECO:0000259" key="1">
    <source>
        <dbReference type="PROSITE" id="PS51186"/>
    </source>
</evidence>
<sequence>MRIRLRPTSPKDIPSIYETEQMEENRVYILPWEKERHQLSLTDPDIRHLIVEEADTSRVVGYVILAGLTNPHGSIELLRITISEKGKGYGRQVLREIKRRAFHEWGANRLWLDVKEENKRALQLYLSEGFIMEGKLRECLKTNDRYESLIVLSLLAREYDGQAGSETSKSL</sequence>
<dbReference type="PROSITE" id="PS51186">
    <property type="entry name" value="GNAT"/>
    <property type="match status" value="1"/>
</dbReference>
<dbReference type="SUPFAM" id="SSF55729">
    <property type="entry name" value="Acyl-CoA N-acyltransferases (Nat)"/>
    <property type="match status" value="1"/>
</dbReference>
<dbReference type="EMBL" id="CP098755">
    <property type="protein sequence ID" value="USG67685.1"/>
    <property type="molecule type" value="Genomic_DNA"/>
</dbReference>
<keyword evidence="3" id="KW-1185">Reference proteome</keyword>
<reference evidence="2" key="1">
    <citation type="submission" date="2022-06" db="EMBL/GenBank/DDBJ databases">
        <title>Genome sequencing of Brevibacillus sp. BB3-R1.</title>
        <authorList>
            <person name="Heo J."/>
            <person name="Lee D."/>
            <person name="Won M."/>
            <person name="Han B.-H."/>
            <person name="Hong S.-B."/>
            <person name="Kwon S.-W."/>
        </authorList>
    </citation>
    <scope>NUCLEOTIDE SEQUENCE</scope>
    <source>
        <strain evidence="2">BB3-R1</strain>
    </source>
</reference>